<accession>A0A420EA51</accession>
<protein>
    <recommendedName>
        <fullName evidence="3">Heme acquisition protein HasA</fullName>
    </recommendedName>
</protein>
<evidence type="ECO:0000313" key="2">
    <source>
        <dbReference type="Proteomes" id="UP000284395"/>
    </source>
</evidence>
<dbReference type="OrthoDB" id="8690007at2"/>
<dbReference type="AlphaFoldDB" id="A0A420EA51"/>
<evidence type="ECO:0000313" key="1">
    <source>
        <dbReference type="EMBL" id="RKF17556.1"/>
    </source>
</evidence>
<proteinExistence type="predicted"/>
<dbReference type="Proteomes" id="UP000284395">
    <property type="component" value="Unassembled WGS sequence"/>
</dbReference>
<sequence length="196" mass="20643">MSVSLILGDDDNFTNPLSVADSLEDVLNAWENPAMAGSHPDTTGEFSGTADNSWSSLIPDLSGDAYTYGNDTLGYAFEVTGDLYYFFNDIITPGGAGQTTDTHVVFGEIETITISTSMADIDGSALFTFDFTGDEITSALSEGQNGDIFEIIDDLMNGSTDTLQTVLSTDYGVNLADSVADLVAASPLSEELLLAA</sequence>
<gene>
    <name evidence="1" type="ORF">D6851_16520</name>
</gene>
<evidence type="ECO:0008006" key="3">
    <source>
        <dbReference type="Google" id="ProtNLM"/>
    </source>
</evidence>
<dbReference type="EMBL" id="RAPF01000015">
    <property type="protein sequence ID" value="RKF17556.1"/>
    <property type="molecule type" value="Genomic_DNA"/>
</dbReference>
<name>A0A420EA51_9SPHN</name>
<dbReference type="InterPro" id="IPR036912">
    <property type="entry name" value="HasA_haem-bd_sf"/>
</dbReference>
<dbReference type="Gene3D" id="3.30.1500.10">
    <property type="entry name" value="Haem-binding HasA"/>
    <property type="match status" value="1"/>
</dbReference>
<reference evidence="1 2" key="1">
    <citation type="submission" date="2018-09" db="EMBL/GenBank/DDBJ databases">
        <title>Altererythrobacter spongiae sp. nov., isolated from a marine sponge.</title>
        <authorList>
            <person name="Zhuang L."/>
            <person name="Luo L."/>
        </authorList>
    </citation>
    <scope>NUCLEOTIDE SEQUENCE [LARGE SCALE GENOMIC DNA]</scope>
    <source>
        <strain evidence="1 2">HN-Y73</strain>
    </source>
</reference>
<keyword evidence="2" id="KW-1185">Reference proteome</keyword>
<dbReference type="RefSeq" id="WP_120326010.1">
    <property type="nucleotide sequence ID" value="NZ_RAPF01000015.1"/>
</dbReference>
<dbReference type="SUPFAM" id="SSF54621">
    <property type="entry name" value="Heme-binding protein A (HasA)"/>
    <property type="match status" value="1"/>
</dbReference>
<organism evidence="1 2">
    <name type="scientific">Altericroceibacterium spongiae</name>
    <dbReference type="NCBI Taxonomy" id="2320269"/>
    <lineage>
        <taxon>Bacteria</taxon>
        <taxon>Pseudomonadati</taxon>
        <taxon>Pseudomonadota</taxon>
        <taxon>Alphaproteobacteria</taxon>
        <taxon>Sphingomonadales</taxon>
        <taxon>Erythrobacteraceae</taxon>
        <taxon>Altericroceibacterium</taxon>
    </lineage>
</organism>
<comment type="caution">
    <text evidence="1">The sequence shown here is derived from an EMBL/GenBank/DDBJ whole genome shotgun (WGS) entry which is preliminary data.</text>
</comment>